<accession>W9B647</accession>
<comment type="caution">
    <text evidence="4">The sequence shown here is derived from an EMBL/GenBank/DDBJ whole genome shotgun (WGS) entry which is preliminary data.</text>
</comment>
<dbReference type="InterPro" id="IPR002347">
    <property type="entry name" value="SDR_fam"/>
</dbReference>
<dbReference type="InterPro" id="IPR020904">
    <property type="entry name" value="Sc_DH/Rdtase_CS"/>
</dbReference>
<evidence type="ECO:0000256" key="1">
    <source>
        <dbReference type="ARBA" id="ARBA00006484"/>
    </source>
</evidence>
<dbReference type="eggNOG" id="COG1028">
    <property type="taxonomic scope" value="Bacteria"/>
</dbReference>
<keyword evidence="2" id="KW-0560">Oxidoreductase</keyword>
<dbReference type="AlphaFoldDB" id="W9B647"/>
<name>W9B647_MYCCO</name>
<dbReference type="EMBL" id="CCBB010000003">
    <property type="protein sequence ID" value="CDO10492.1"/>
    <property type="molecule type" value="Genomic_DNA"/>
</dbReference>
<dbReference type="Proteomes" id="UP000028870">
    <property type="component" value="Unassembled WGS sequence"/>
</dbReference>
<evidence type="ECO:0000313" key="5">
    <source>
        <dbReference type="Proteomes" id="UP000028870"/>
    </source>
</evidence>
<comment type="similarity">
    <text evidence="1 3">Belongs to the short-chain dehydrogenases/reductases (SDR) family.</text>
</comment>
<dbReference type="PRINTS" id="PR00080">
    <property type="entry name" value="SDRFAMILY"/>
</dbReference>
<dbReference type="RefSeq" id="WP_036402623.1">
    <property type="nucleotide sequence ID" value="NZ_CCBB010000003.1"/>
</dbReference>
<protein>
    <submittedName>
        <fullName evidence="4">Short-chain dehydrogenase/reductase SDR</fullName>
    </submittedName>
</protein>
<dbReference type="Gene3D" id="3.40.50.720">
    <property type="entry name" value="NAD(P)-binding Rossmann-like Domain"/>
    <property type="match status" value="1"/>
</dbReference>
<dbReference type="Pfam" id="PF00106">
    <property type="entry name" value="adh_short"/>
    <property type="match status" value="1"/>
</dbReference>
<organism evidence="4 5">
    <name type="scientific">Mycolicibacterium cosmeticum</name>
    <dbReference type="NCBI Taxonomy" id="258533"/>
    <lineage>
        <taxon>Bacteria</taxon>
        <taxon>Bacillati</taxon>
        <taxon>Actinomycetota</taxon>
        <taxon>Actinomycetes</taxon>
        <taxon>Mycobacteriales</taxon>
        <taxon>Mycobacteriaceae</taxon>
        <taxon>Mycolicibacterium</taxon>
    </lineage>
</organism>
<proteinExistence type="inferred from homology"/>
<gene>
    <name evidence="4" type="ORF">BN977_05325</name>
</gene>
<dbReference type="SUPFAM" id="SSF51735">
    <property type="entry name" value="NAD(P)-binding Rossmann-fold domains"/>
    <property type="match status" value="1"/>
</dbReference>
<dbReference type="STRING" id="258533.BN977_05325"/>
<dbReference type="OrthoDB" id="9795647at2"/>
<dbReference type="PROSITE" id="PS00061">
    <property type="entry name" value="ADH_SHORT"/>
    <property type="match status" value="1"/>
</dbReference>
<keyword evidence="5" id="KW-1185">Reference proteome</keyword>
<dbReference type="PANTHER" id="PTHR43658:SF8">
    <property type="entry name" value="17-BETA-HYDROXYSTEROID DEHYDROGENASE 14-RELATED"/>
    <property type="match status" value="1"/>
</dbReference>
<reference evidence="4" key="2">
    <citation type="submission" date="2014-03" db="EMBL/GenBank/DDBJ databases">
        <authorList>
            <person name="Urmite Genomes"/>
        </authorList>
    </citation>
    <scope>NUCLEOTIDE SEQUENCE</scope>
    <source>
        <strain evidence="4">DSM 44829</strain>
    </source>
</reference>
<evidence type="ECO:0000256" key="2">
    <source>
        <dbReference type="ARBA" id="ARBA00023002"/>
    </source>
</evidence>
<evidence type="ECO:0000256" key="3">
    <source>
        <dbReference type="RuleBase" id="RU000363"/>
    </source>
</evidence>
<evidence type="ECO:0000313" key="4">
    <source>
        <dbReference type="EMBL" id="CDO10492.1"/>
    </source>
</evidence>
<dbReference type="PRINTS" id="PR00081">
    <property type="entry name" value="GDHRDH"/>
</dbReference>
<dbReference type="PANTHER" id="PTHR43658">
    <property type="entry name" value="SHORT-CHAIN DEHYDROGENASE/REDUCTASE"/>
    <property type="match status" value="1"/>
</dbReference>
<reference evidence="4" key="1">
    <citation type="submission" date="2014-03" db="EMBL/GenBank/DDBJ databases">
        <title>Draft Genome Sequence of Mycobacterium cosmeticum DSM 44829.</title>
        <authorList>
            <person name="Croce O."/>
            <person name="Robert C."/>
            <person name="Raoult D."/>
            <person name="Drancourt M."/>
        </authorList>
    </citation>
    <scope>NUCLEOTIDE SEQUENCE [LARGE SCALE GENOMIC DNA]</scope>
    <source>
        <strain evidence="4">DSM 44829</strain>
    </source>
</reference>
<dbReference type="InterPro" id="IPR036291">
    <property type="entry name" value="NAD(P)-bd_dom_sf"/>
</dbReference>
<dbReference type="GO" id="GO:0016491">
    <property type="term" value="F:oxidoreductase activity"/>
    <property type="evidence" value="ECO:0007669"/>
    <property type="project" value="UniProtKB-KW"/>
</dbReference>
<sequence length="257" mass="26627">MEISGKKAVVVGGASGFGRATVEALVKRGARVAILDRPAPHSKGQEVADGIGVPFFATDVTDFAGTERALAGAVDALGGLHIVVTTAGGGAAMRTLTKDGPHDLDIFRQVTDLNLIGTFNVSRLAAAHMSKNDPVDEEAEERGVIVNTSSIAAFEGQIGQVAYTASKAAIAAMCLTMARDLGSVGIRVLAIAPSLFATGLTQGIPDEYAAVLTKDAAFPKRLGKPEEYAKLALAIVENPMLNGQCLRLDAGQRFAPK</sequence>